<evidence type="ECO:0000313" key="4">
    <source>
        <dbReference type="EMBL" id="SEJ95743.1"/>
    </source>
</evidence>
<dbReference type="AlphaFoldDB" id="A0A1H7D1E3"/>
<dbReference type="Gene3D" id="3.90.10.10">
    <property type="entry name" value="Cytochrome C3"/>
    <property type="match status" value="1"/>
</dbReference>
<dbReference type="InterPro" id="IPR051829">
    <property type="entry name" value="Multiheme_Cytochr_ET"/>
</dbReference>
<dbReference type="InterPro" id="IPR023155">
    <property type="entry name" value="Cyt_c-552/4"/>
</dbReference>
<dbReference type="Pfam" id="PF13435">
    <property type="entry name" value="Cytochrome_C554"/>
    <property type="match status" value="2"/>
</dbReference>
<keyword evidence="5" id="KW-1185">Reference proteome</keyword>
<gene>
    <name evidence="4" type="ORF">SAMN05444007_109142</name>
</gene>
<dbReference type="PANTHER" id="PTHR35038">
    <property type="entry name" value="DISSIMILATORY SULFITE REDUCTASE SIRA"/>
    <property type="match status" value="1"/>
</dbReference>
<evidence type="ECO:0000259" key="3">
    <source>
        <dbReference type="Pfam" id="PF13435"/>
    </source>
</evidence>
<dbReference type="InterPro" id="IPR011990">
    <property type="entry name" value="TPR-like_helical_dom_sf"/>
</dbReference>
<keyword evidence="1 2" id="KW-0732">Signal</keyword>
<dbReference type="SUPFAM" id="SSF48452">
    <property type="entry name" value="TPR-like"/>
    <property type="match status" value="1"/>
</dbReference>
<dbReference type="PANTHER" id="PTHR35038:SF8">
    <property type="entry name" value="C-TYPE POLYHEME CYTOCHROME OMCC"/>
    <property type="match status" value="1"/>
</dbReference>
<evidence type="ECO:0000256" key="1">
    <source>
        <dbReference type="ARBA" id="ARBA00022729"/>
    </source>
</evidence>
<reference evidence="4 5" key="1">
    <citation type="submission" date="2016-10" db="EMBL/GenBank/DDBJ databases">
        <authorList>
            <person name="de Groot N.N."/>
        </authorList>
    </citation>
    <scope>NUCLEOTIDE SEQUENCE [LARGE SCALE GENOMIC DNA]</scope>
    <source>
        <strain evidence="4 5">DSM 29340</strain>
    </source>
</reference>
<dbReference type="Gene3D" id="1.25.10.10">
    <property type="entry name" value="Leucine-rich Repeat Variant"/>
    <property type="match status" value="1"/>
</dbReference>
<dbReference type="STRING" id="1227549.SAMN05444007_109142"/>
<sequence length="655" mass="70877">MRPFPTLLLAGLMAWLITPALAQGADEDDYLGSQACTFCHAEAAEDWAGSHHALAWTEATSENILGDFDDTEFTLDGMTARFSRGADGAHVVTVTEQDGRTTRYPVHSVAGIAPLQQYLLETEPGRLQSFDVVWNTENGGWFHLYPDQDLPPDDGLHWTGPYKTWNARCAECHATGFEKNHDPQTGLYRSTQVEIGVGCEACHGPGRAHVDWANVAGTTTPPPNYGFAVDFGDTEAAIQQCATCHSRREAHLDGNPLPGTPFHDAYNLALLRPGLYQGDGQIQDEVYVYGSFLQSKMYANGVGCVDCHTPHDAEPVAQGNTVCTQCHSPAANPRFPDLKPAVYDDPAHTFHPPDSEGGQCVSCHMAQRVYMGNDWRRDHSFRIPRPDLTNRTGASDACTDCHQDRTAEWAAAEIAKRFPDGSQTRPHFGLALAAGRDNPVGAASDLADLAGDTAQPGIVRATALWLLEQSNSPATAARLAPLLADPDPVVRAAAIGLQRLAPPEDRAGLLAPLLSDTVRTVRMAAARGLLLSPETRLPETDRPAMQAGLAEWRQAMSNRLDFPETHLQMAGVALTLRNFPAAEGAFRDVVRLDPQQVDAWMMLVRLAAARGGPQAARPVVRDALAANPDHTVLQGMWRELTGQTAPGTDLLPPSD</sequence>
<evidence type="ECO:0000256" key="2">
    <source>
        <dbReference type="SAM" id="SignalP"/>
    </source>
</evidence>
<dbReference type="InterPro" id="IPR036280">
    <property type="entry name" value="Multihaem_cyt_sf"/>
</dbReference>
<feature type="chain" id="PRO_5011434197" evidence="2">
    <location>
        <begin position="23"/>
        <end position="655"/>
    </location>
</feature>
<accession>A0A1H7D1E3</accession>
<dbReference type="Pfam" id="PF13646">
    <property type="entry name" value="HEAT_2"/>
    <property type="match status" value="1"/>
</dbReference>
<protein>
    <submittedName>
        <fullName evidence="4">Cytochrome c7</fullName>
    </submittedName>
</protein>
<name>A0A1H7D1E3_9RHOB</name>
<dbReference type="EMBL" id="FNYD01000009">
    <property type="protein sequence ID" value="SEJ95743.1"/>
    <property type="molecule type" value="Genomic_DNA"/>
</dbReference>
<dbReference type="RefSeq" id="WP_308419744.1">
    <property type="nucleotide sequence ID" value="NZ_BMGV01000009.1"/>
</dbReference>
<dbReference type="InterPro" id="IPR016024">
    <property type="entry name" value="ARM-type_fold"/>
</dbReference>
<dbReference type="SUPFAM" id="SSF48371">
    <property type="entry name" value="ARM repeat"/>
    <property type="match status" value="1"/>
</dbReference>
<dbReference type="Gene3D" id="1.25.40.10">
    <property type="entry name" value="Tetratricopeptide repeat domain"/>
    <property type="match status" value="1"/>
</dbReference>
<evidence type="ECO:0000313" key="5">
    <source>
        <dbReference type="Proteomes" id="UP000199379"/>
    </source>
</evidence>
<dbReference type="Gene3D" id="1.10.1130.10">
    <property type="entry name" value="Flavocytochrome C3, Chain A"/>
    <property type="match status" value="2"/>
</dbReference>
<dbReference type="SUPFAM" id="SSF48695">
    <property type="entry name" value="Multiheme cytochromes"/>
    <property type="match status" value="1"/>
</dbReference>
<organism evidence="4 5">
    <name type="scientific">Cribrihabitans marinus</name>
    <dbReference type="NCBI Taxonomy" id="1227549"/>
    <lineage>
        <taxon>Bacteria</taxon>
        <taxon>Pseudomonadati</taxon>
        <taxon>Pseudomonadota</taxon>
        <taxon>Alphaproteobacteria</taxon>
        <taxon>Rhodobacterales</taxon>
        <taxon>Paracoccaceae</taxon>
        <taxon>Cribrihabitans</taxon>
    </lineage>
</organism>
<feature type="domain" description="Cytochrome c-552/4" evidence="3">
    <location>
        <begin position="165"/>
        <end position="204"/>
    </location>
</feature>
<feature type="domain" description="Cytochrome c-552/4" evidence="3">
    <location>
        <begin position="35"/>
        <end position="62"/>
    </location>
</feature>
<dbReference type="InterPro" id="IPR011989">
    <property type="entry name" value="ARM-like"/>
</dbReference>
<proteinExistence type="predicted"/>
<feature type="signal peptide" evidence="2">
    <location>
        <begin position="1"/>
        <end position="22"/>
    </location>
</feature>
<dbReference type="Proteomes" id="UP000199379">
    <property type="component" value="Unassembled WGS sequence"/>
</dbReference>